<dbReference type="PANTHER" id="PTHR48026:SF14">
    <property type="entry name" value="HETEROGENEOUS NUCLEAR RIBONUCLEOPROTEIN A1"/>
    <property type="match status" value="1"/>
</dbReference>
<feature type="domain" description="RRM" evidence="11">
    <location>
        <begin position="96"/>
        <end position="173"/>
    </location>
</feature>
<dbReference type="STRING" id="6832.A0A553NTZ1"/>
<keyword evidence="14" id="KW-1185">Reference proteome</keyword>
<organism evidence="13 14">
    <name type="scientific">Tigriopus californicus</name>
    <name type="common">Marine copepod</name>
    <dbReference type="NCBI Taxonomy" id="6832"/>
    <lineage>
        <taxon>Eukaryota</taxon>
        <taxon>Metazoa</taxon>
        <taxon>Ecdysozoa</taxon>
        <taxon>Arthropoda</taxon>
        <taxon>Crustacea</taxon>
        <taxon>Multicrustacea</taxon>
        <taxon>Hexanauplia</taxon>
        <taxon>Copepoda</taxon>
        <taxon>Harpacticoida</taxon>
        <taxon>Harpacticidae</taxon>
        <taxon>Tigriopus</taxon>
    </lineage>
</organism>
<evidence type="ECO:0000259" key="11">
    <source>
        <dbReference type="PROSITE" id="PS50102"/>
    </source>
</evidence>
<dbReference type="InterPro" id="IPR012677">
    <property type="entry name" value="Nucleotide-bd_a/b_plait_sf"/>
</dbReference>
<dbReference type="InterPro" id="IPR035979">
    <property type="entry name" value="RBD_domain_sf"/>
</dbReference>
<dbReference type="Proteomes" id="UP000318571">
    <property type="component" value="Chromosome 1"/>
</dbReference>
<dbReference type="GO" id="GO:0098687">
    <property type="term" value="C:chromosomal region"/>
    <property type="evidence" value="ECO:0007669"/>
    <property type="project" value="UniProtKB-ARBA"/>
</dbReference>
<evidence type="ECO:0000313" key="13">
    <source>
        <dbReference type="EMBL" id="TRY68899.1"/>
    </source>
</evidence>
<dbReference type="Pfam" id="PF00076">
    <property type="entry name" value="RRM_1"/>
    <property type="match status" value="3"/>
</dbReference>
<feature type="domain" description="Josephin" evidence="12">
    <location>
        <begin position="621"/>
        <end position="796"/>
    </location>
</feature>
<evidence type="ECO:0000259" key="12">
    <source>
        <dbReference type="PROSITE" id="PS50957"/>
    </source>
</evidence>
<dbReference type="InterPro" id="IPR006155">
    <property type="entry name" value="Josephin"/>
</dbReference>
<dbReference type="GO" id="GO:0004843">
    <property type="term" value="F:cysteine-type deubiquitinase activity"/>
    <property type="evidence" value="ECO:0007669"/>
    <property type="project" value="UniProtKB-EC"/>
</dbReference>
<feature type="compositionally biased region" description="Low complexity" evidence="10">
    <location>
        <begin position="1"/>
        <end position="19"/>
    </location>
</feature>
<feature type="domain" description="RRM" evidence="11">
    <location>
        <begin position="303"/>
        <end position="380"/>
    </location>
</feature>
<evidence type="ECO:0000256" key="5">
    <source>
        <dbReference type="ARBA" id="ARBA00022786"/>
    </source>
</evidence>
<dbReference type="Pfam" id="PF02099">
    <property type="entry name" value="Josephin"/>
    <property type="match status" value="1"/>
</dbReference>
<dbReference type="SMART" id="SM01246">
    <property type="entry name" value="Josephin"/>
    <property type="match status" value="1"/>
</dbReference>
<proteinExistence type="predicted"/>
<evidence type="ECO:0000256" key="10">
    <source>
        <dbReference type="SAM" id="MobiDB-lite"/>
    </source>
</evidence>
<feature type="compositionally biased region" description="Basic and acidic residues" evidence="10">
    <location>
        <begin position="199"/>
        <end position="210"/>
    </location>
</feature>
<dbReference type="AlphaFoldDB" id="A0A553NTZ1"/>
<sequence length="796" mass="86662">MSNPEEGNQTEAGQTTQEAEQQRQQEDENQTAMHQAADGEGAGEAGTESQPAQQDESEQEGGDHPPTDSVDKRSANGHDQTNSGGRSEDEEPEQKRKLFLGGLDYGTREEALREYFATFGTLKDVVVMRFPDTKRSRGFGFVTFASSQEANQCFQAKPHTIDGVVIETKRATPREEASGPGAGRRGRRHEDEDDEGMDGDQRPPGKEPECQRKLFIGGLDYGTSDEGLKDYFSQFGQIVDSVVMKFRDTKRSRGFGFVTYATAAMVDECQAQRPHTLDGTKIEVKRATPREEVDRGDDGQTVNKVFVGGLSDAITDDVLREYFGQFGHVISAEHRVVKSTGKKRGFGFVEFDDYDPVDKLLLKSRHMLKGRRLDVKRAVSKSEMHMRDEPPRGERDDYRYPRDRPPAPWAGQRHHGYESRGGYSRGGGDRDSFAPGPFGPREVSSPWDRPARAQPSPWQSAGGGSAGGGGGGGNSWESQAVGWGQPAATPWMDDGYGAPREARGGGSSYGGGGSAYGGGGSTYGGGSSYGAGSSYGGGSYGDSMAGGASRDAGGPMRNSFGSYYNRNAAPYDRNGRGGSRPAAPVEGGGYGYMSGGSGGGAGGGGARCSERLRTMALEEETSQLYLEHQRLQLCAVHVLNNLFQDSRAFSQAQLNQICLSLNPSHFFNPHKSWIGLGNYDVNVIMAALSQRNMNVQWFDKRRPIEELPVNGVFGYIMNIPSAFKLFGWINWPGNQRHWVAIKYFESFNEYVLLDSNAKEPQRLGEVSGLRAHIGQAMIGDPSTEVLVVFSTEELQT</sequence>
<evidence type="ECO:0000313" key="14">
    <source>
        <dbReference type="Proteomes" id="UP000318571"/>
    </source>
</evidence>
<dbReference type="GO" id="GO:0006508">
    <property type="term" value="P:proteolysis"/>
    <property type="evidence" value="ECO:0007669"/>
    <property type="project" value="UniProtKB-KW"/>
</dbReference>
<dbReference type="SUPFAM" id="SSF54928">
    <property type="entry name" value="RNA-binding domain, RBD"/>
    <property type="match status" value="2"/>
</dbReference>
<keyword evidence="5" id="KW-0833">Ubl conjugation pathway</keyword>
<feature type="domain" description="RRM" evidence="11">
    <location>
        <begin position="212"/>
        <end position="289"/>
    </location>
</feature>
<feature type="active site" evidence="9">
    <location>
        <position position="754"/>
    </location>
</feature>
<keyword evidence="4" id="KW-0677">Repeat</keyword>
<evidence type="ECO:0000256" key="2">
    <source>
        <dbReference type="ARBA" id="ARBA00012759"/>
    </source>
</evidence>
<comment type="catalytic activity">
    <reaction evidence="1">
        <text>Thiol-dependent hydrolysis of ester, thioester, amide, peptide and isopeptide bonds formed by the C-terminal Gly of ubiquitin (a 76-residue protein attached to proteins as an intracellular targeting signal).</text>
        <dbReference type="EC" id="3.4.19.12"/>
    </reaction>
</comment>
<dbReference type="EMBL" id="VCGU01000010">
    <property type="protein sequence ID" value="TRY68899.1"/>
    <property type="molecule type" value="Genomic_DNA"/>
</dbReference>
<dbReference type="GO" id="GO:0003730">
    <property type="term" value="F:mRNA 3'-UTR binding"/>
    <property type="evidence" value="ECO:0007669"/>
    <property type="project" value="TreeGrafter"/>
</dbReference>
<dbReference type="FunFam" id="3.30.70.330:FF:000040">
    <property type="entry name" value="Heterogeneous nuclear ribonucleoprotein A2/B1"/>
    <property type="match status" value="2"/>
</dbReference>
<gene>
    <name evidence="13" type="ORF">TCAL_06836</name>
</gene>
<feature type="compositionally biased region" description="Basic and acidic residues" evidence="10">
    <location>
        <begin position="379"/>
        <end position="405"/>
    </location>
</feature>
<dbReference type="InterPro" id="IPR000504">
    <property type="entry name" value="RRM_dom"/>
</dbReference>
<dbReference type="GO" id="GO:0000398">
    <property type="term" value="P:mRNA splicing, via spliceosome"/>
    <property type="evidence" value="ECO:0007669"/>
    <property type="project" value="TreeGrafter"/>
</dbReference>
<keyword evidence="3" id="KW-0645">Protease</keyword>
<dbReference type="PROSITE" id="PS50957">
    <property type="entry name" value="JOSEPHIN"/>
    <property type="match status" value="1"/>
</dbReference>
<evidence type="ECO:0000256" key="1">
    <source>
        <dbReference type="ARBA" id="ARBA00000707"/>
    </source>
</evidence>
<feature type="active site" evidence="9">
    <location>
        <position position="737"/>
    </location>
</feature>
<protein>
    <recommendedName>
        <fullName evidence="2">ubiquitinyl hydrolase 1</fullName>
        <ecNumber evidence="2">3.4.19.12</ecNumber>
    </recommendedName>
</protein>
<feature type="compositionally biased region" description="Basic and acidic residues" evidence="10">
    <location>
        <begin position="61"/>
        <end position="76"/>
    </location>
</feature>
<evidence type="ECO:0000256" key="4">
    <source>
        <dbReference type="ARBA" id="ARBA00022737"/>
    </source>
</evidence>
<evidence type="ECO:0000256" key="7">
    <source>
        <dbReference type="ARBA" id="ARBA00022884"/>
    </source>
</evidence>
<dbReference type="PANTHER" id="PTHR48026">
    <property type="entry name" value="HOMOLOGOUS TO DROSOPHILA SQD (SQUID) PROTEIN"/>
    <property type="match status" value="1"/>
</dbReference>
<dbReference type="GO" id="GO:0071013">
    <property type="term" value="C:catalytic step 2 spliceosome"/>
    <property type="evidence" value="ECO:0007669"/>
    <property type="project" value="TreeGrafter"/>
</dbReference>
<reference evidence="13 14" key="1">
    <citation type="journal article" date="2018" name="Nat. Ecol. Evol.">
        <title>Genomic signatures of mitonuclear coevolution across populations of Tigriopus californicus.</title>
        <authorList>
            <person name="Barreto F.S."/>
            <person name="Watson E.T."/>
            <person name="Lima T.G."/>
            <person name="Willett C.S."/>
            <person name="Edmands S."/>
            <person name="Li W."/>
            <person name="Burton R.S."/>
        </authorList>
    </citation>
    <scope>NUCLEOTIDE SEQUENCE [LARGE SCALE GENOMIC DNA]</scope>
    <source>
        <strain evidence="13 14">San Diego</strain>
    </source>
</reference>
<dbReference type="PROSITE" id="PS50102">
    <property type="entry name" value="RRM"/>
    <property type="match status" value="3"/>
</dbReference>
<accession>A0A553NTZ1</accession>
<dbReference type="SMART" id="SM00360">
    <property type="entry name" value="RRM"/>
    <property type="match status" value="3"/>
</dbReference>
<evidence type="ECO:0000256" key="8">
    <source>
        <dbReference type="PROSITE-ProRule" id="PRU00176"/>
    </source>
</evidence>
<feature type="compositionally biased region" description="Gly residues" evidence="10">
    <location>
        <begin position="461"/>
        <end position="474"/>
    </location>
</feature>
<comment type="caution">
    <text evidence="13">The sequence shown here is derived from an EMBL/GenBank/DDBJ whole genome shotgun (WGS) entry which is preliminary data.</text>
</comment>
<feature type="compositionally biased region" description="Basic and acidic residues" evidence="10">
    <location>
        <begin position="167"/>
        <end position="177"/>
    </location>
</feature>
<evidence type="ECO:0000256" key="3">
    <source>
        <dbReference type="ARBA" id="ARBA00022670"/>
    </source>
</evidence>
<evidence type="ECO:0000256" key="9">
    <source>
        <dbReference type="PROSITE-ProRule" id="PRU00331"/>
    </source>
</evidence>
<feature type="region of interest" description="Disordered" evidence="10">
    <location>
        <begin position="167"/>
        <end position="210"/>
    </location>
</feature>
<keyword evidence="7 8" id="KW-0694">RNA-binding</keyword>
<feature type="region of interest" description="Disordered" evidence="10">
    <location>
        <begin position="1"/>
        <end position="101"/>
    </location>
</feature>
<feature type="region of interest" description="Disordered" evidence="10">
    <location>
        <begin position="379"/>
        <end position="508"/>
    </location>
</feature>
<keyword evidence="6 9" id="KW-0378">Hydrolase</keyword>
<dbReference type="GO" id="GO:0016579">
    <property type="term" value="P:protein deubiquitination"/>
    <property type="evidence" value="ECO:0007669"/>
    <property type="project" value="InterPro"/>
</dbReference>
<dbReference type="Gene3D" id="3.90.70.40">
    <property type="match status" value="1"/>
</dbReference>
<name>A0A553NTZ1_TIGCA</name>
<dbReference type="Gene3D" id="3.30.70.330">
    <property type="match status" value="3"/>
</dbReference>
<dbReference type="EC" id="3.4.19.12" evidence="2"/>
<feature type="active site" evidence="9">
    <location>
        <position position="634"/>
    </location>
</feature>
<evidence type="ECO:0000256" key="6">
    <source>
        <dbReference type="ARBA" id="ARBA00022801"/>
    </source>
</evidence>